<evidence type="ECO:0000313" key="1">
    <source>
        <dbReference type="EnsemblPlants" id="HORVU.MOREX.r3.4HG0364870.1.CDS1"/>
    </source>
</evidence>
<reference evidence="2" key="1">
    <citation type="journal article" date="2012" name="Nature">
        <title>A physical, genetic and functional sequence assembly of the barley genome.</title>
        <authorList>
            <consortium name="The International Barley Genome Sequencing Consortium"/>
            <person name="Mayer K.F."/>
            <person name="Waugh R."/>
            <person name="Brown J.W."/>
            <person name="Schulman A."/>
            <person name="Langridge P."/>
            <person name="Platzer M."/>
            <person name="Fincher G.B."/>
            <person name="Muehlbauer G.J."/>
            <person name="Sato K."/>
            <person name="Close T.J."/>
            <person name="Wise R.P."/>
            <person name="Stein N."/>
        </authorList>
    </citation>
    <scope>NUCLEOTIDE SEQUENCE [LARGE SCALE GENOMIC DNA]</scope>
    <source>
        <strain evidence="2">cv. Morex</strain>
    </source>
</reference>
<dbReference type="AlphaFoldDB" id="A0A8I6XEI9"/>
<reference evidence="1" key="2">
    <citation type="submission" date="2020-10" db="EMBL/GenBank/DDBJ databases">
        <authorList>
            <person name="Scholz U."/>
            <person name="Mascher M."/>
            <person name="Fiebig A."/>
        </authorList>
    </citation>
    <scope>NUCLEOTIDE SEQUENCE [LARGE SCALE GENOMIC DNA]</scope>
    <source>
        <strain evidence="1">cv. Morex</strain>
    </source>
</reference>
<dbReference type="SMR" id="A0A8I6XEI9"/>
<proteinExistence type="predicted"/>
<organism evidence="1 2">
    <name type="scientific">Hordeum vulgare subsp. vulgare</name>
    <name type="common">Domesticated barley</name>
    <dbReference type="NCBI Taxonomy" id="112509"/>
    <lineage>
        <taxon>Eukaryota</taxon>
        <taxon>Viridiplantae</taxon>
        <taxon>Streptophyta</taxon>
        <taxon>Embryophyta</taxon>
        <taxon>Tracheophyta</taxon>
        <taxon>Spermatophyta</taxon>
        <taxon>Magnoliopsida</taxon>
        <taxon>Liliopsida</taxon>
        <taxon>Poales</taxon>
        <taxon>Poaceae</taxon>
        <taxon>BOP clade</taxon>
        <taxon>Pooideae</taxon>
        <taxon>Triticodae</taxon>
        <taxon>Triticeae</taxon>
        <taxon>Hordeinae</taxon>
        <taxon>Hordeum</taxon>
    </lineage>
</organism>
<dbReference type="Proteomes" id="UP000011116">
    <property type="component" value="Chromosome 4H"/>
</dbReference>
<keyword evidence="2" id="KW-1185">Reference proteome</keyword>
<reference evidence="1" key="3">
    <citation type="submission" date="2022-01" db="UniProtKB">
        <authorList>
            <consortium name="EnsemblPlants"/>
        </authorList>
    </citation>
    <scope>IDENTIFICATION</scope>
    <source>
        <strain evidence="1">subsp. vulgare</strain>
    </source>
</reference>
<protein>
    <submittedName>
        <fullName evidence="1">Uncharacterized protein</fullName>
    </submittedName>
</protein>
<accession>A0A8I6XEI9</accession>
<name>A0A8I6XEI9_HORVV</name>
<dbReference type="EnsemblPlants" id="HORVU.MOREX.r3.4HG0364870.1">
    <property type="protein sequence ID" value="HORVU.MOREX.r3.4HG0364870.1.CDS1"/>
    <property type="gene ID" value="HORVU.MOREX.r3.4HG0364870"/>
</dbReference>
<sequence length="90" mass="10701">MISIFWNCRGIGKRGMGTYISDLVRDFKLDFYGIQETMKKDFSPKFLRKIDPGEAFSWSWILRKGSQVEYWEALEIIYLILLVVWRANTL</sequence>
<dbReference type="Gramene" id="HORVU.MOREX.r3.4HG0364870.1">
    <property type="protein sequence ID" value="HORVU.MOREX.r3.4HG0364870.1.CDS1"/>
    <property type="gene ID" value="HORVU.MOREX.r3.4HG0364870"/>
</dbReference>
<evidence type="ECO:0000313" key="2">
    <source>
        <dbReference type="Proteomes" id="UP000011116"/>
    </source>
</evidence>